<dbReference type="Proteomes" id="UP000570361">
    <property type="component" value="Unassembled WGS sequence"/>
</dbReference>
<comment type="caution">
    <text evidence="1">The sequence shown here is derived from an EMBL/GenBank/DDBJ whole genome shotgun (WGS) entry which is preliminary data.</text>
</comment>
<accession>A0A7W5FNY1</accession>
<gene>
    <name evidence="1" type="ORF">FHS18_003547</name>
</gene>
<dbReference type="EMBL" id="JACHXK010000007">
    <property type="protein sequence ID" value="MBB3111479.1"/>
    <property type="molecule type" value="Genomic_DNA"/>
</dbReference>
<dbReference type="AlphaFoldDB" id="A0A7W5FNY1"/>
<evidence type="ECO:0000313" key="2">
    <source>
        <dbReference type="Proteomes" id="UP000570361"/>
    </source>
</evidence>
<reference evidence="1 2" key="1">
    <citation type="submission" date="2020-08" db="EMBL/GenBank/DDBJ databases">
        <title>Genomic Encyclopedia of Type Strains, Phase III (KMG-III): the genomes of soil and plant-associated and newly described type strains.</title>
        <authorList>
            <person name="Whitman W."/>
        </authorList>
    </citation>
    <scope>NUCLEOTIDE SEQUENCE [LARGE SCALE GENOMIC DNA]</scope>
    <source>
        <strain evidence="1 2">CECT 5862</strain>
    </source>
</reference>
<name>A0A7W5FNY1_9BACL</name>
<sequence>MLQLDVVLFGEKLKHGRKDGFEHIFHKLGTKAINGTKVWALPSRKPHEHDVLAYSLCSLARRVDALCESINEDFHEHYGVLAVPGENQNEAGRMILKKRQRPPL</sequence>
<evidence type="ECO:0000313" key="1">
    <source>
        <dbReference type="EMBL" id="MBB3111479.1"/>
    </source>
</evidence>
<protein>
    <submittedName>
        <fullName evidence="1">Uncharacterized protein</fullName>
    </submittedName>
</protein>
<keyword evidence="2" id="KW-1185">Reference proteome</keyword>
<organism evidence="1 2">
    <name type="scientific">Paenibacillus phyllosphaerae</name>
    <dbReference type="NCBI Taxonomy" id="274593"/>
    <lineage>
        <taxon>Bacteria</taxon>
        <taxon>Bacillati</taxon>
        <taxon>Bacillota</taxon>
        <taxon>Bacilli</taxon>
        <taxon>Bacillales</taxon>
        <taxon>Paenibacillaceae</taxon>
        <taxon>Paenibacillus</taxon>
    </lineage>
</organism>
<proteinExistence type="predicted"/>